<evidence type="ECO:0008006" key="3">
    <source>
        <dbReference type="Google" id="ProtNLM"/>
    </source>
</evidence>
<gene>
    <name evidence="1" type="ORF">ACHKAR_21040</name>
</gene>
<dbReference type="RefSeq" id="WP_395419419.1">
    <property type="nucleotide sequence ID" value="NZ_JBIPKE010000020.1"/>
</dbReference>
<evidence type="ECO:0000313" key="2">
    <source>
        <dbReference type="Proteomes" id="UP001610063"/>
    </source>
</evidence>
<protein>
    <recommendedName>
        <fullName evidence="3">Lipoprotein</fullName>
    </recommendedName>
</protein>
<comment type="caution">
    <text evidence="1">The sequence shown here is derived from an EMBL/GenBank/DDBJ whole genome shotgun (WGS) entry which is preliminary data.</text>
</comment>
<accession>A0ABW7NEA3</accession>
<reference evidence="1 2" key="1">
    <citation type="journal article" date="2013" name="Int. J. Syst. Evol. Microbiol.">
        <title>Marinoscillum luteum sp. nov., isolated from marine sediment.</title>
        <authorList>
            <person name="Cha I.T."/>
            <person name="Park S.J."/>
            <person name="Kim S.J."/>
            <person name="Kim J.G."/>
            <person name="Jung M.Y."/>
            <person name="Shin K.S."/>
            <person name="Kwon K.K."/>
            <person name="Yang S.H."/>
            <person name="Seo Y.S."/>
            <person name="Rhee S.K."/>
        </authorList>
    </citation>
    <scope>NUCLEOTIDE SEQUENCE [LARGE SCALE GENOMIC DNA]</scope>
    <source>
        <strain evidence="1 2">KCTC 23939</strain>
    </source>
</reference>
<evidence type="ECO:0000313" key="1">
    <source>
        <dbReference type="EMBL" id="MFH6985953.1"/>
    </source>
</evidence>
<organism evidence="1 2">
    <name type="scientific">Marinoscillum luteum</name>
    <dbReference type="NCBI Taxonomy" id="861051"/>
    <lineage>
        <taxon>Bacteria</taxon>
        <taxon>Pseudomonadati</taxon>
        <taxon>Bacteroidota</taxon>
        <taxon>Cytophagia</taxon>
        <taxon>Cytophagales</taxon>
        <taxon>Reichenbachiellaceae</taxon>
        <taxon>Marinoscillum</taxon>
    </lineage>
</organism>
<dbReference type="Proteomes" id="UP001610063">
    <property type="component" value="Unassembled WGS sequence"/>
</dbReference>
<name>A0ABW7NEA3_9BACT</name>
<proteinExistence type="predicted"/>
<sequence>MKISEFIGICLFVVLMPSIILISSCDSDIFPNNKDTTCLGKEEPCRGFSWSFVDPDTYENRMGPIDKPIHPDTVVVLNMTHDTMYHTTRKIYNVDWWTVEFSPGPYQELNCFNQCVLDSAFSRYYYVYVGNQDWDTVEVHFPARTKYAGVMEVYFNGQDPTPPNDRETYSSYYFKKTP</sequence>
<dbReference type="EMBL" id="JBIPKE010000020">
    <property type="protein sequence ID" value="MFH6985953.1"/>
    <property type="molecule type" value="Genomic_DNA"/>
</dbReference>
<keyword evidence="2" id="KW-1185">Reference proteome</keyword>
<dbReference type="PROSITE" id="PS51257">
    <property type="entry name" value="PROKAR_LIPOPROTEIN"/>
    <property type="match status" value="1"/>
</dbReference>